<sequence>MLAFYAGIFITVSLIAYGFLAVYSGKRIVVQRRIQTYLLNNTPVVESAVAAEEDLSFKERVIAPAWKKMKRKYTKRLSEKEATKLEVKLLQAGQPFGLTPVSFKMLQIVLTIALPAIGAGYSLLLDVSVLITLVLGLGGLAVAVLLPKYYLKSKIEARSKEAEKSLPDILDLLTISLEAGLGFDAAISQVVAKKKGVLANEFKVTLEEMRLGKTRKQALTAMNERIQSEDLKTLIYSIVQAEKLGIGMVTVLRVQTEDIRERRRQRAEEAAMKAPIKMMFPLVFFIFPTLFVILLGPAIIQFMDAM</sequence>
<evidence type="ECO:0000256" key="6">
    <source>
        <dbReference type="SAM" id="Phobius"/>
    </source>
</evidence>
<keyword evidence="3 6" id="KW-0812">Transmembrane</keyword>
<evidence type="ECO:0000259" key="7">
    <source>
        <dbReference type="Pfam" id="PF00482"/>
    </source>
</evidence>
<keyword evidence="4 6" id="KW-1133">Transmembrane helix</keyword>
<feature type="transmembrane region" description="Helical" evidence="6">
    <location>
        <begin position="105"/>
        <end position="124"/>
    </location>
</feature>
<proteinExistence type="predicted"/>
<organism evidence="8 9">
    <name type="scientific">Virgibacillus kekensis</name>
    <dbReference type="NCBI Taxonomy" id="202261"/>
    <lineage>
        <taxon>Bacteria</taxon>
        <taxon>Bacillati</taxon>
        <taxon>Bacillota</taxon>
        <taxon>Bacilli</taxon>
        <taxon>Bacillales</taxon>
        <taxon>Bacillaceae</taxon>
        <taxon>Virgibacillus</taxon>
    </lineage>
</organism>
<comment type="subcellular location">
    <subcellularLocation>
        <location evidence="1">Cell membrane</location>
        <topology evidence="1">Multi-pass membrane protein</topology>
    </subcellularLocation>
</comment>
<keyword evidence="2" id="KW-1003">Cell membrane</keyword>
<evidence type="ECO:0000256" key="5">
    <source>
        <dbReference type="ARBA" id="ARBA00023136"/>
    </source>
</evidence>
<dbReference type="RefSeq" id="WP_390293580.1">
    <property type="nucleotide sequence ID" value="NZ_JBHSFU010000004.1"/>
</dbReference>
<feature type="domain" description="Type II secretion system protein GspF" evidence="7">
    <location>
        <begin position="170"/>
        <end position="295"/>
    </location>
</feature>
<reference evidence="9" key="1">
    <citation type="journal article" date="2019" name="Int. J. Syst. Evol. Microbiol.">
        <title>The Global Catalogue of Microorganisms (GCM) 10K type strain sequencing project: providing services to taxonomists for standard genome sequencing and annotation.</title>
        <authorList>
            <consortium name="The Broad Institute Genomics Platform"/>
            <consortium name="The Broad Institute Genome Sequencing Center for Infectious Disease"/>
            <person name="Wu L."/>
            <person name="Ma J."/>
        </authorList>
    </citation>
    <scope>NUCLEOTIDE SEQUENCE [LARGE SCALE GENOMIC DNA]</scope>
    <source>
        <strain evidence="9">CGMCC 4.7426</strain>
    </source>
</reference>
<keyword evidence="5 6" id="KW-0472">Membrane</keyword>
<dbReference type="Pfam" id="PF00482">
    <property type="entry name" value="T2SSF"/>
    <property type="match status" value="1"/>
</dbReference>
<evidence type="ECO:0000256" key="3">
    <source>
        <dbReference type="ARBA" id="ARBA00022692"/>
    </source>
</evidence>
<dbReference type="PANTHER" id="PTHR35007:SF2">
    <property type="entry name" value="PILUS ASSEMBLE PROTEIN"/>
    <property type="match status" value="1"/>
</dbReference>
<evidence type="ECO:0000256" key="1">
    <source>
        <dbReference type="ARBA" id="ARBA00004651"/>
    </source>
</evidence>
<gene>
    <name evidence="8" type="ORF">ACFO3D_05210</name>
</gene>
<evidence type="ECO:0000256" key="2">
    <source>
        <dbReference type="ARBA" id="ARBA00022475"/>
    </source>
</evidence>
<protein>
    <submittedName>
        <fullName evidence="8">Type II secretion system F family protein</fullName>
    </submittedName>
</protein>
<feature type="transmembrane region" description="Helical" evidence="6">
    <location>
        <begin position="6"/>
        <end position="23"/>
    </location>
</feature>
<dbReference type="PANTHER" id="PTHR35007">
    <property type="entry name" value="INTEGRAL MEMBRANE PROTEIN-RELATED"/>
    <property type="match status" value="1"/>
</dbReference>
<dbReference type="EMBL" id="JBHSFU010000004">
    <property type="protein sequence ID" value="MFC4557605.1"/>
    <property type="molecule type" value="Genomic_DNA"/>
</dbReference>
<dbReference type="InterPro" id="IPR018076">
    <property type="entry name" value="T2SS_GspF_dom"/>
</dbReference>
<name>A0ABV9DFM2_9BACI</name>
<evidence type="ECO:0000313" key="8">
    <source>
        <dbReference type="EMBL" id="MFC4557605.1"/>
    </source>
</evidence>
<evidence type="ECO:0000313" key="9">
    <source>
        <dbReference type="Proteomes" id="UP001595989"/>
    </source>
</evidence>
<feature type="transmembrane region" description="Helical" evidence="6">
    <location>
        <begin position="130"/>
        <end position="151"/>
    </location>
</feature>
<keyword evidence="9" id="KW-1185">Reference proteome</keyword>
<evidence type="ECO:0000256" key="4">
    <source>
        <dbReference type="ARBA" id="ARBA00022989"/>
    </source>
</evidence>
<feature type="transmembrane region" description="Helical" evidence="6">
    <location>
        <begin position="282"/>
        <end position="303"/>
    </location>
</feature>
<dbReference type="Proteomes" id="UP001595989">
    <property type="component" value="Unassembled WGS sequence"/>
</dbReference>
<comment type="caution">
    <text evidence="8">The sequence shown here is derived from an EMBL/GenBank/DDBJ whole genome shotgun (WGS) entry which is preliminary data.</text>
</comment>
<accession>A0ABV9DFM2</accession>